<keyword evidence="1" id="KW-0547">Nucleotide-binding</keyword>
<organism evidence="6 7">
    <name type="scientific">Ditylenchus destructor</name>
    <dbReference type="NCBI Taxonomy" id="166010"/>
    <lineage>
        <taxon>Eukaryota</taxon>
        <taxon>Metazoa</taxon>
        <taxon>Ecdysozoa</taxon>
        <taxon>Nematoda</taxon>
        <taxon>Chromadorea</taxon>
        <taxon>Rhabditida</taxon>
        <taxon>Tylenchina</taxon>
        <taxon>Tylenchomorpha</taxon>
        <taxon>Sphaerularioidea</taxon>
        <taxon>Anguinidae</taxon>
        <taxon>Anguininae</taxon>
        <taxon>Ditylenchus</taxon>
    </lineage>
</organism>
<evidence type="ECO:0000256" key="3">
    <source>
        <dbReference type="SAM" id="Coils"/>
    </source>
</evidence>
<dbReference type="Gene3D" id="1.10.287.1490">
    <property type="match status" value="1"/>
</dbReference>
<dbReference type="Pfam" id="PF00071">
    <property type="entry name" value="Ras"/>
    <property type="match status" value="1"/>
</dbReference>
<feature type="region of interest" description="Disordered" evidence="4">
    <location>
        <begin position="357"/>
        <end position="377"/>
    </location>
</feature>
<feature type="region of interest" description="Disordered" evidence="4">
    <location>
        <begin position="221"/>
        <end position="276"/>
    </location>
</feature>
<feature type="compositionally biased region" description="Polar residues" evidence="4">
    <location>
        <begin position="739"/>
        <end position="763"/>
    </location>
</feature>
<dbReference type="FunFam" id="3.40.50.300:FF:000118">
    <property type="entry name" value="Rho-related GTP-binding protein RhoG"/>
    <property type="match status" value="1"/>
</dbReference>
<dbReference type="InterPro" id="IPR003578">
    <property type="entry name" value="Small_GTPase_Rho"/>
</dbReference>
<dbReference type="PRINTS" id="PR00449">
    <property type="entry name" value="RASTRNSFRMNG"/>
</dbReference>
<dbReference type="InterPro" id="IPR001806">
    <property type="entry name" value="Small_GTPase"/>
</dbReference>
<dbReference type="GO" id="GO:0003924">
    <property type="term" value="F:GTPase activity"/>
    <property type="evidence" value="ECO:0007669"/>
    <property type="project" value="InterPro"/>
</dbReference>
<dbReference type="GO" id="GO:0007264">
    <property type="term" value="P:small GTPase-mediated signal transduction"/>
    <property type="evidence" value="ECO:0007669"/>
    <property type="project" value="InterPro"/>
</dbReference>
<dbReference type="InterPro" id="IPR027417">
    <property type="entry name" value="P-loop_NTPase"/>
</dbReference>
<evidence type="ECO:0000259" key="5">
    <source>
        <dbReference type="Pfam" id="PF15070"/>
    </source>
</evidence>
<feature type="domain" description="Golgin subfamily A conserved" evidence="5">
    <location>
        <begin position="530"/>
        <end position="683"/>
    </location>
</feature>
<comment type="caution">
    <text evidence="6">The sequence shown here is derived from an EMBL/GenBank/DDBJ whole genome shotgun (WGS) entry which is preliminary data.</text>
</comment>
<feature type="compositionally biased region" description="Polar residues" evidence="4">
    <location>
        <begin position="361"/>
        <end position="371"/>
    </location>
</feature>
<evidence type="ECO:0000256" key="4">
    <source>
        <dbReference type="SAM" id="MobiDB-lite"/>
    </source>
</evidence>
<dbReference type="InterPro" id="IPR043976">
    <property type="entry name" value="GOLGA_cons_dom"/>
</dbReference>
<feature type="compositionally biased region" description="Polar residues" evidence="4">
    <location>
        <begin position="972"/>
        <end position="988"/>
    </location>
</feature>
<dbReference type="SMART" id="SM00175">
    <property type="entry name" value="RAB"/>
    <property type="match status" value="1"/>
</dbReference>
<proteinExistence type="predicted"/>
<dbReference type="GO" id="GO:0005525">
    <property type="term" value="F:GTP binding"/>
    <property type="evidence" value="ECO:0007669"/>
    <property type="project" value="UniProtKB-KW"/>
</dbReference>
<evidence type="ECO:0000256" key="1">
    <source>
        <dbReference type="ARBA" id="ARBA00022741"/>
    </source>
</evidence>
<keyword evidence="2" id="KW-0342">GTP-binding</keyword>
<dbReference type="SMART" id="SM00174">
    <property type="entry name" value="RHO"/>
    <property type="match status" value="1"/>
</dbReference>
<feature type="compositionally biased region" description="Low complexity" evidence="4">
    <location>
        <begin position="264"/>
        <end position="275"/>
    </location>
</feature>
<feature type="region of interest" description="Disordered" evidence="4">
    <location>
        <begin position="708"/>
        <end position="777"/>
    </location>
</feature>
<dbReference type="Gene3D" id="3.40.50.300">
    <property type="entry name" value="P-loop containing nucleotide triphosphate hydrolases"/>
    <property type="match status" value="1"/>
</dbReference>
<feature type="region of interest" description="Disordered" evidence="4">
    <location>
        <begin position="970"/>
        <end position="995"/>
    </location>
</feature>
<dbReference type="CDD" id="cd00157">
    <property type="entry name" value="Rho"/>
    <property type="match status" value="1"/>
</dbReference>
<dbReference type="PANTHER" id="PTHR24072">
    <property type="entry name" value="RHO FAMILY GTPASE"/>
    <property type="match status" value="1"/>
</dbReference>
<dbReference type="PROSITE" id="PS51419">
    <property type="entry name" value="RAB"/>
    <property type="match status" value="1"/>
</dbReference>
<reference evidence="6" key="1">
    <citation type="submission" date="2022-01" db="EMBL/GenBank/DDBJ databases">
        <title>Genome Sequence Resource for Two Populations of Ditylenchus destructor, the Migratory Endoparasitic Phytonematode.</title>
        <authorList>
            <person name="Zhang H."/>
            <person name="Lin R."/>
            <person name="Xie B."/>
        </authorList>
    </citation>
    <scope>NUCLEOTIDE SEQUENCE</scope>
    <source>
        <strain evidence="6">BazhouSP</strain>
    </source>
</reference>
<evidence type="ECO:0000313" key="6">
    <source>
        <dbReference type="EMBL" id="KAI1709938.1"/>
    </source>
</evidence>
<feature type="compositionally biased region" description="Polar residues" evidence="4">
    <location>
        <begin position="823"/>
        <end position="839"/>
    </location>
</feature>
<accession>A0AAD4N330</accession>
<dbReference type="SUPFAM" id="SSF52540">
    <property type="entry name" value="P-loop containing nucleoside triphosphate hydrolases"/>
    <property type="match status" value="1"/>
</dbReference>
<feature type="coiled-coil region" evidence="3">
    <location>
        <begin position="472"/>
        <end position="689"/>
    </location>
</feature>
<dbReference type="PROSITE" id="PS51420">
    <property type="entry name" value="RHO"/>
    <property type="match status" value="1"/>
</dbReference>
<dbReference type="AlphaFoldDB" id="A0AAD4N330"/>
<evidence type="ECO:0000313" key="7">
    <source>
        <dbReference type="Proteomes" id="UP001201812"/>
    </source>
</evidence>
<protein>
    <submittedName>
        <fullName evidence="6">Ras family domain-containing protein</fullName>
    </submittedName>
</protein>
<evidence type="ECO:0000256" key="2">
    <source>
        <dbReference type="ARBA" id="ARBA00023134"/>
    </source>
</evidence>
<dbReference type="SMART" id="SM00173">
    <property type="entry name" value="RAS"/>
    <property type="match status" value="1"/>
</dbReference>
<sequence length="1049" mass="118640">MSTLKCVVVGDGAVGKTCLLMCYCCNKFPGQYVPTVFDNFTVNVQMDGDIYKLCAFDTAGQDEFDRMRPLSYSNADVILICFSLVSPASFENVREKWVHEVRHYCKDVPYILVGTQADLREDVATIDMLAKNKQKPISTDQARKMAKEIKAAKYLQCSALTQSGVKEVFDEVVRMALNPPPVLELSLRNDLRIFVVKQLNIEMSEVDERLSHAKKLLKKYQTRYGHQTSQEPSEKSRGTSSVNGFPSRADSPGEPDHLEPETNSMTSRESSRPSSICNDRIQHKDALTPSGHSGSSMAAENAEIAYLRRSLQERDQSLSETTAKLQLLHNHYSELYTAYNLSELRNLTSRVLELETENRSLQESQTTSPSISHDEQLRRITTERDRLIETLSSQSAQIEKQRKECSRLEAQIVVIQQDRNETQARLKHLYDDKTSMEKEMEQLRSDLNMKEIYIRQLTRHSQQDPAREQQLLQSLTEEKKRSDQEVHSKIAEIQELKNQMAAARTHFETCLAEQNQNISGLQIEVSELRTSKAELESAKSYLEEQARLLRVNLESLSAANGHASPLENKVDLSEYEALQNSLSSLEQEYGRSCGRAKEMEMRVEQKCSQIETLEYQLMEAQRKIGELEESRDAKASLDRDIASLSEQLQNEKATVSRAVGQNLELKEQLKELQDKFIQMSNECASKEIERSSALANVTALQRHIEEMRTTASNQTAENAAILPKNQSEKECQTDGEVRLSQTLPQSSVTVTEESIQNSATQAQELPETSPGNHPRCEMSHENEVDAITAVSTEESGIFPEAQKAHGEEENGPDGSPVSDLHNNEQARASHNSTPNSVINETKLRELEQKLEKAVNENKHYRITNDRLQHWMTALETENESIGEYIALYRYQRQNIQKRIAEADRELSKCKADNSELINQLNLLQSAVLSFMEENSSKPDQKQILTEQPRSSNLEEAVESSVSKMVLTDSQRHPLTNGCNPENAAGSSQNEEEKSGAMERVVQIIRDQQLVLQRNRGCSQMNAPDQINVTNSSMIHCNGCAECRGQMYTL</sequence>
<keyword evidence="3" id="KW-0175">Coiled coil</keyword>
<name>A0AAD4N330_9BILA</name>
<gene>
    <name evidence="6" type="ORF">DdX_10946</name>
</gene>
<dbReference type="EMBL" id="JAKKPZ010000028">
    <property type="protein sequence ID" value="KAI1709938.1"/>
    <property type="molecule type" value="Genomic_DNA"/>
</dbReference>
<dbReference type="NCBIfam" id="TIGR00231">
    <property type="entry name" value="small_GTP"/>
    <property type="match status" value="1"/>
</dbReference>
<dbReference type="PROSITE" id="PS51421">
    <property type="entry name" value="RAS"/>
    <property type="match status" value="1"/>
</dbReference>
<dbReference type="Pfam" id="PF15070">
    <property type="entry name" value="GOLGA2L5"/>
    <property type="match status" value="1"/>
</dbReference>
<feature type="compositionally biased region" description="Basic and acidic residues" evidence="4">
    <location>
        <begin position="726"/>
        <end position="737"/>
    </location>
</feature>
<dbReference type="Proteomes" id="UP001201812">
    <property type="component" value="Unassembled WGS sequence"/>
</dbReference>
<keyword evidence="7" id="KW-1185">Reference proteome</keyword>
<feature type="region of interest" description="Disordered" evidence="4">
    <location>
        <begin position="803"/>
        <end position="840"/>
    </location>
</feature>
<dbReference type="InterPro" id="IPR005225">
    <property type="entry name" value="Small_GTP-bd"/>
</dbReference>